<dbReference type="Proteomes" id="UP001055811">
    <property type="component" value="Linkage Group LG01"/>
</dbReference>
<sequence>MERGSEMLKRRCYVEILKIVPVLIQPNKPQLCESRIIIDCLEEIFPDAYKLIPSDPADRTVAVGGTHSVVLTREGHNSRSGLIDEEPEIVMVEDSDEARPLGDDLETTNRYNNMLMVSLKNGKEAPAAGADLP</sequence>
<accession>A0ACB9HCX2</accession>
<name>A0ACB9HCX2_CICIN</name>
<gene>
    <name evidence="1" type="ORF">L2E82_06668</name>
</gene>
<reference evidence="1 2" key="2">
    <citation type="journal article" date="2022" name="Mol. Ecol. Resour.">
        <title>The genomes of chicory, endive, great burdock and yacon provide insights into Asteraceae paleo-polyploidization history and plant inulin production.</title>
        <authorList>
            <person name="Fan W."/>
            <person name="Wang S."/>
            <person name="Wang H."/>
            <person name="Wang A."/>
            <person name="Jiang F."/>
            <person name="Liu H."/>
            <person name="Zhao H."/>
            <person name="Xu D."/>
            <person name="Zhang Y."/>
        </authorList>
    </citation>
    <scope>NUCLEOTIDE SEQUENCE [LARGE SCALE GENOMIC DNA]</scope>
    <source>
        <strain evidence="2">cv. Punajuju</strain>
        <tissue evidence="1">Leaves</tissue>
    </source>
</reference>
<reference evidence="2" key="1">
    <citation type="journal article" date="2022" name="Mol. Ecol. Resour.">
        <title>The genomes of chicory, endive, great burdock and yacon provide insights into Asteraceae palaeo-polyploidization history and plant inulin production.</title>
        <authorList>
            <person name="Fan W."/>
            <person name="Wang S."/>
            <person name="Wang H."/>
            <person name="Wang A."/>
            <person name="Jiang F."/>
            <person name="Liu H."/>
            <person name="Zhao H."/>
            <person name="Xu D."/>
            <person name="Zhang Y."/>
        </authorList>
    </citation>
    <scope>NUCLEOTIDE SEQUENCE [LARGE SCALE GENOMIC DNA]</scope>
    <source>
        <strain evidence="2">cv. Punajuju</strain>
    </source>
</reference>
<evidence type="ECO:0000313" key="2">
    <source>
        <dbReference type="Proteomes" id="UP001055811"/>
    </source>
</evidence>
<comment type="caution">
    <text evidence="1">The sequence shown here is derived from an EMBL/GenBank/DDBJ whole genome shotgun (WGS) entry which is preliminary data.</text>
</comment>
<evidence type="ECO:0000313" key="1">
    <source>
        <dbReference type="EMBL" id="KAI3792777.1"/>
    </source>
</evidence>
<dbReference type="EMBL" id="CM042009">
    <property type="protein sequence ID" value="KAI3792777.1"/>
    <property type="molecule type" value="Genomic_DNA"/>
</dbReference>
<organism evidence="1 2">
    <name type="scientific">Cichorium intybus</name>
    <name type="common">Chicory</name>
    <dbReference type="NCBI Taxonomy" id="13427"/>
    <lineage>
        <taxon>Eukaryota</taxon>
        <taxon>Viridiplantae</taxon>
        <taxon>Streptophyta</taxon>
        <taxon>Embryophyta</taxon>
        <taxon>Tracheophyta</taxon>
        <taxon>Spermatophyta</taxon>
        <taxon>Magnoliopsida</taxon>
        <taxon>eudicotyledons</taxon>
        <taxon>Gunneridae</taxon>
        <taxon>Pentapetalae</taxon>
        <taxon>asterids</taxon>
        <taxon>campanulids</taxon>
        <taxon>Asterales</taxon>
        <taxon>Asteraceae</taxon>
        <taxon>Cichorioideae</taxon>
        <taxon>Cichorieae</taxon>
        <taxon>Cichoriinae</taxon>
        <taxon>Cichorium</taxon>
    </lineage>
</organism>
<protein>
    <submittedName>
        <fullName evidence="1">Uncharacterized protein</fullName>
    </submittedName>
</protein>
<proteinExistence type="predicted"/>
<keyword evidence="2" id="KW-1185">Reference proteome</keyword>